<comment type="caution">
    <text evidence="1">The sequence shown here is derived from an EMBL/GenBank/DDBJ whole genome shotgun (WGS) entry which is preliminary data.</text>
</comment>
<sequence>MSIASLAPANSKKTRVTAINSFNTFLSSESITLDAVQQLIEADKTGKADQNVTQALSGWRPKEGARLPSVCALEYPVLARAEKLQALLFTNTLGFADHDMNLE</sequence>
<accession>A0A329S8K6</accession>
<protein>
    <submittedName>
        <fullName evidence="1">Uncharacterized protein</fullName>
    </submittedName>
</protein>
<name>A0A329S8K6_9STRA</name>
<dbReference type="Proteomes" id="UP000251314">
    <property type="component" value="Unassembled WGS sequence"/>
</dbReference>
<proteinExistence type="predicted"/>
<evidence type="ECO:0000313" key="1">
    <source>
        <dbReference type="EMBL" id="RAW33157.1"/>
    </source>
</evidence>
<organism evidence="1 2">
    <name type="scientific">Phytophthora cactorum</name>
    <dbReference type="NCBI Taxonomy" id="29920"/>
    <lineage>
        <taxon>Eukaryota</taxon>
        <taxon>Sar</taxon>
        <taxon>Stramenopiles</taxon>
        <taxon>Oomycota</taxon>
        <taxon>Peronosporomycetes</taxon>
        <taxon>Peronosporales</taxon>
        <taxon>Peronosporaceae</taxon>
        <taxon>Phytophthora</taxon>
    </lineage>
</organism>
<dbReference type="AlphaFoldDB" id="A0A329S8K6"/>
<keyword evidence="2" id="KW-1185">Reference proteome</keyword>
<gene>
    <name evidence="1" type="ORF">PC110_g10520</name>
</gene>
<dbReference type="VEuPathDB" id="FungiDB:PC110_g10520"/>
<evidence type="ECO:0000313" key="2">
    <source>
        <dbReference type="Proteomes" id="UP000251314"/>
    </source>
</evidence>
<reference evidence="1 2" key="1">
    <citation type="submission" date="2018-01" db="EMBL/GenBank/DDBJ databases">
        <title>Draft genome of the strawberry crown rot pathogen Phytophthora cactorum.</title>
        <authorList>
            <person name="Armitage A.D."/>
            <person name="Lysoe E."/>
            <person name="Nellist C.F."/>
            <person name="Harrison R.J."/>
            <person name="Brurberg M.B."/>
        </authorList>
    </citation>
    <scope>NUCLEOTIDE SEQUENCE [LARGE SCALE GENOMIC DNA]</scope>
    <source>
        <strain evidence="1 2">10300</strain>
    </source>
</reference>
<dbReference type="OrthoDB" id="129303at2759"/>
<dbReference type="STRING" id="29920.A0A329S8K6"/>
<dbReference type="EMBL" id="MJFZ01000248">
    <property type="protein sequence ID" value="RAW33157.1"/>
    <property type="molecule type" value="Genomic_DNA"/>
</dbReference>